<feature type="transmembrane region" description="Helical" evidence="2">
    <location>
        <begin position="36"/>
        <end position="59"/>
    </location>
</feature>
<keyword evidence="2" id="KW-0472">Membrane</keyword>
<keyword evidence="4" id="KW-1185">Reference proteome</keyword>
<evidence type="ECO:0000256" key="1">
    <source>
        <dbReference type="SAM" id="MobiDB-lite"/>
    </source>
</evidence>
<sequence>MIPLFFTFHGEGPTKEDNHTATGNISNDASLEKNNIVMIVLSTLLCALVFAILCCARMFSQRYYLMLILIRKNYIGSGVDDDDNNNRLASRIPETVNGSSEEGMGRFV</sequence>
<dbReference type="EMBL" id="BTGU01000001">
    <property type="protein sequence ID" value="GMN23357.1"/>
    <property type="molecule type" value="Genomic_DNA"/>
</dbReference>
<evidence type="ECO:0000313" key="4">
    <source>
        <dbReference type="Proteomes" id="UP001187192"/>
    </source>
</evidence>
<comment type="caution">
    <text evidence="3">The sequence shown here is derived from an EMBL/GenBank/DDBJ whole genome shotgun (WGS) entry which is preliminary data.</text>
</comment>
<dbReference type="Proteomes" id="UP001187192">
    <property type="component" value="Unassembled WGS sequence"/>
</dbReference>
<proteinExistence type="predicted"/>
<evidence type="ECO:0000256" key="2">
    <source>
        <dbReference type="SAM" id="Phobius"/>
    </source>
</evidence>
<name>A0AA87YW28_FICCA</name>
<reference evidence="3" key="1">
    <citation type="submission" date="2023-07" db="EMBL/GenBank/DDBJ databases">
        <title>draft genome sequence of fig (Ficus carica).</title>
        <authorList>
            <person name="Takahashi T."/>
            <person name="Nishimura K."/>
        </authorList>
    </citation>
    <scope>NUCLEOTIDE SEQUENCE</scope>
</reference>
<organism evidence="3 4">
    <name type="scientific">Ficus carica</name>
    <name type="common">Common fig</name>
    <dbReference type="NCBI Taxonomy" id="3494"/>
    <lineage>
        <taxon>Eukaryota</taxon>
        <taxon>Viridiplantae</taxon>
        <taxon>Streptophyta</taxon>
        <taxon>Embryophyta</taxon>
        <taxon>Tracheophyta</taxon>
        <taxon>Spermatophyta</taxon>
        <taxon>Magnoliopsida</taxon>
        <taxon>eudicotyledons</taxon>
        <taxon>Gunneridae</taxon>
        <taxon>Pentapetalae</taxon>
        <taxon>rosids</taxon>
        <taxon>fabids</taxon>
        <taxon>Rosales</taxon>
        <taxon>Moraceae</taxon>
        <taxon>Ficeae</taxon>
        <taxon>Ficus</taxon>
    </lineage>
</organism>
<accession>A0AA87YW28</accession>
<gene>
    <name evidence="3" type="ORF">TIFTF001_000107</name>
</gene>
<protein>
    <submittedName>
        <fullName evidence="3">Uncharacterized protein</fullName>
    </submittedName>
</protein>
<dbReference type="AlphaFoldDB" id="A0AA87YW28"/>
<keyword evidence="2" id="KW-0812">Transmembrane</keyword>
<keyword evidence="2" id="KW-1133">Transmembrane helix</keyword>
<evidence type="ECO:0000313" key="3">
    <source>
        <dbReference type="EMBL" id="GMN23357.1"/>
    </source>
</evidence>
<feature type="region of interest" description="Disordered" evidence="1">
    <location>
        <begin position="89"/>
        <end position="108"/>
    </location>
</feature>